<evidence type="ECO:0000313" key="2">
    <source>
        <dbReference type="Proteomes" id="UP000502959"/>
    </source>
</evidence>
<dbReference type="InterPro" id="IPR049156">
    <property type="entry name" value="Phage_chap_TAC_15-like"/>
</dbReference>
<keyword evidence="2" id="KW-1185">Reference proteome</keyword>
<gene>
    <name evidence="1" type="ORF">SSEM1_gp81</name>
</gene>
<evidence type="ECO:0008006" key="3">
    <source>
        <dbReference type="Google" id="ProtNLM"/>
    </source>
</evidence>
<sequence>MACELLTREFKTSTGEKKLFTTRQLAASKALDLHVELIGKVGTSVFPLIDNNYNFGDLIALMRQADNKVVTELMKRVICNANIEGTEIKPATFDIHFNGELMMACQVFAFVLEANFQAFFKQGLEMNEQFKLAEEARLEQERLALVANQTNPTT</sequence>
<reference evidence="1 2" key="1">
    <citation type="submission" date="2020-03" db="EMBL/GenBank/DDBJ databases">
        <title>Complete genome sequence of Pantoea agglomerans bacteriophage vB_PagM_SSEM1.</title>
        <authorList>
            <person name="Truncaite L."/>
            <person name="Alijosius L."/>
            <person name="Petrauskaite E."/>
            <person name="Simoliunas E."/>
        </authorList>
    </citation>
    <scope>NUCLEOTIDE SEQUENCE [LARGE SCALE GENOMIC DNA]</scope>
</reference>
<dbReference type="EMBL" id="MT230534">
    <property type="protein sequence ID" value="QIS79321.1"/>
    <property type="molecule type" value="Genomic_DNA"/>
</dbReference>
<accession>A0A6H0D9Q3</accession>
<organism evidence="1 2">
    <name type="scientific">Pantoea phage vB_PagM_SSEM1</name>
    <dbReference type="NCBI Taxonomy" id="2721760"/>
    <lineage>
        <taxon>Viruses</taxon>
        <taxon>Duplodnaviria</taxon>
        <taxon>Heunggongvirae</taxon>
        <taxon>Uroviricota</taxon>
        <taxon>Caudoviricetes</taxon>
        <taxon>Chaseviridae</taxon>
        <taxon>Cleopatravirinae</taxon>
        <taxon>Loessnervirus</taxon>
        <taxon>Loessnervirus SSEM1</taxon>
    </lineage>
</organism>
<dbReference type="Proteomes" id="UP000502959">
    <property type="component" value="Segment"/>
</dbReference>
<proteinExistence type="predicted"/>
<name>A0A6H0D9Q3_9CAUD</name>
<evidence type="ECO:0000313" key="1">
    <source>
        <dbReference type="EMBL" id="QIS79321.1"/>
    </source>
</evidence>
<dbReference type="Pfam" id="PF21822">
    <property type="entry name" value="Phage_TAC_15"/>
    <property type="match status" value="1"/>
</dbReference>
<protein>
    <recommendedName>
        <fullName evidence="3">Tail assembly chaperone</fullName>
    </recommendedName>
</protein>